<protein>
    <submittedName>
        <fullName evidence="2">Uncharacterized protein</fullName>
    </submittedName>
</protein>
<feature type="compositionally biased region" description="Basic and acidic residues" evidence="1">
    <location>
        <begin position="1"/>
        <end position="18"/>
    </location>
</feature>
<comment type="caution">
    <text evidence="2">The sequence shown here is derived from an EMBL/GenBank/DDBJ whole genome shotgun (WGS) entry which is preliminary data.</text>
</comment>
<dbReference type="AlphaFoldDB" id="A0AAV7TDL7"/>
<name>A0AAV7TDL7_PLEWA</name>
<dbReference type="Proteomes" id="UP001066276">
    <property type="component" value="Chromosome 4_1"/>
</dbReference>
<dbReference type="EMBL" id="JANPWB010000007">
    <property type="protein sequence ID" value="KAJ1174381.1"/>
    <property type="molecule type" value="Genomic_DNA"/>
</dbReference>
<sequence length="82" mass="9306">MRHVGVLEDFKKRSQSDRKKSHHGQPSTKAVRRVENSRKKGSSSGVLAINARTRKLEDKTSYNRKWKKDTTSPHIEASCVGT</sequence>
<evidence type="ECO:0000256" key="1">
    <source>
        <dbReference type="SAM" id="MobiDB-lite"/>
    </source>
</evidence>
<proteinExistence type="predicted"/>
<gene>
    <name evidence="2" type="ORF">NDU88_006203</name>
</gene>
<feature type="region of interest" description="Disordered" evidence="1">
    <location>
        <begin position="1"/>
        <end position="47"/>
    </location>
</feature>
<reference evidence="2" key="1">
    <citation type="journal article" date="2022" name="bioRxiv">
        <title>Sequencing and chromosome-scale assembly of the giantPleurodeles waltlgenome.</title>
        <authorList>
            <person name="Brown T."/>
            <person name="Elewa A."/>
            <person name="Iarovenko S."/>
            <person name="Subramanian E."/>
            <person name="Araus A.J."/>
            <person name="Petzold A."/>
            <person name="Susuki M."/>
            <person name="Suzuki K.-i.T."/>
            <person name="Hayashi T."/>
            <person name="Toyoda A."/>
            <person name="Oliveira C."/>
            <person name="Osipova E."/>
            <person name="Leigh N.D."/>
            <person name="Simon A."/>
            <person name="Yun M.H."/>
        </authorList>
    </citation>
    <scope>NUCLEOTIDE SEQUENCE</scope>
    <source>
        <strain evidence="2">20211129_DDA</strain>
        <tissue evidence="2">Liver</tissue>
    </source>
</reference>
<organism evidence="2 3">
    <name type="scientific">Pleurodeles waltl</name>
    <name type="common">Iberian ribbed newt</name>
    <dbReference type="NCBI Taxonomy" id="8319"/>
    <lineage>
        <taxon>Eukaryota</taxon>
        <taxon>Metazoa</taxon>
        <taxon>Chordata</taxon>
        <taxon>Craniata</taxon>
        <taxon>Vertebrata</taxon>
        <taxon>Euteleostomi</taxon>
        <taxon>Amphibia</taxon>
        <taxon>Batrachia</taxon>
        <taxon>Caudata</taxon>
        <taxon>Salamandroidea</taxon>
        <taxon>Salamandridae</taxon>
        <taxon>Pleurodelinae</taxon>
        <taxon>Pleurodeles</taxon>
    </lineage>
</organism>
<evidence type="ECO:0000313" key="2">
    <source>
        <dbReference type="EMBL" id="KAJ1174381.1"/>
    </source>
</evidence>
<keyword evidence="3" id="KW-1185">Reference proteome</keyword>
<evidence type="ECO:0000313" key="3">
    <source>
        <dbReference type="Proteomes" id="UP001066276"/>
    </source>
</evidence>
<accession>A0AAV7TDL7</accession>